<evidence type="ECO:0000256" key="2">
    <source>
        <dbReference type="ARBA" id="ARBA00022723"/>
    </source>
</evidence>
<name>A0A3B0YYR6_9ZZZZ</name>
<keyword evidence="3" id="KW-0227">DNA damage</keyword>
<comment type="similarity">
    <text evidence="8">Belongs to the uracil-DNA glycosylase (UDG) superfamily. Type 5 (UDGb) family.</text>
</comment>
<dbReference type="GO" id="GO:0004844">
    <property type="term" value="F:uracil DNA N-glycosylase activity"/>
    <property type="evidence" value="ECO:0007669"/>
    <property type="project" value="InterPro"/>
</dbReference>
<evidence type="ECO:0000256" key="9">
    <source>
        <dbReference type="ARBA" id="ARBA00023887"/>
    </source>
</evidence>
<evidence type="ECO:0000256" key="1">
    <source>
        <dbReference type="ARBA" id="ARBA00022485"/>
    </source>
</evidence>
<dbReference type="GO" id="GO:0046872">
    <property type="term" value="F:metal ion binding"/>
    <property type="evidence" value="ECO:0007669"/>
    <property type="project" value="UniProtKB-KW"/>
</dbReference>
<dbReference type="GO" id="GO:0006284">
    <property type="term" value="P:base-excision repair"/>
    <property type="evidence" value="ECO:0007669"/>
    <property type="project" value="InterPro"/>
</dbReference>
<dbReference type="SUPFAM" id="SSF52141">
    <property type="entry name" value="Uracil-DNA glycosylase-like"/>
    <property type="match status" value="1"/>
</dbReference>
<keyword evidence="5" id="KW-0408">Iron</keyword>
<dbReference type="EMBL" id="UOFO01000088">
    <property type="protein sequence ID" value="VAW86208.1"/>
    <property type="molecule type" value="Genomic_DNA"/>
</dbReference>
<feature type="domain" description="Uracil-DNA glycosylase-like" evidence="10">
    <location>
        <begin position="34"/>
        <end position="201"/>
    </location>
</feature>
<keyword evidence="7" id="KW-0234">DNA repair</keyword>
<dbReference type="Gene3D" id="3.40.470.10">
    <property type="entry name" value="Uracil-DNA glycosylase-like domain"/>
    <property type="match status" value="1"/>
</dbReference>
<evidence type="ECO:0000256" key="7">
    <source>
        <dbReference type="ARBA" id="ARBA00023204"/>
    </source>
</evidence>
<dbReference type="SMART" id="SM00986">
    <property type="entry name" value="UDG"/>
    <property type="match status" value="1"/>
</dbReference>
<reference evidence="11" key="1">
    <citation type="submission" date="2018-06" db="EMBL/GenBank/DDBJ databases">
        <authorList>
            <person name="Zhirakovskaya E."/>
        </authorList>
    </citation>
    <scope>NUCLEOTIDE SEQUENCE</scope>
</reference>
<dbReference type="AlphaFoldDB" id="A0A3B0YYR6"/>
<dbReference type="InterPro" id="IPR005122">
    <property type="entry name" value="Uracil-DNA_glycosylase-like"/>
</dbReference>
<evidence type="ECO:0000256" key="3">
    <source>
        <dbReference type="ARBA" id="ARBA00022763"/>
    </source>
</evidence>
<evidence type="ECO:0000259" key="10">
    <source>
        <dbReference type="SMART" id="SM00986"/>
    </source>
</evidence>
<accession>A0A3B0YYR6</accession>
<dbReference type="PANTHER" id="PTHR33693:SF3">
    <property type="entry name" value="TYPE-5 URACIL-DNA GLYCOSYLASE"/>
    <property type="match status" value="1"/>
</dbReference>
<organism evidence="11">
    <name type="scientific">hydrothermal vent metagenome</name>
    <dbReference type="NCBI Taxonomy" id="652676"/>
    <lineage>
        <taxon>unclassified sequences</taxon>
        <taxon>metagenomes</taxon>
        <taxon>ecological metagenomes</taxon>
    </lineage>
</organism>
<dbReference type="CDD" id="cd10031">
    <property type="entry name" value="UDG-F5_TTUDGB_like"/>
    <property type="match status" value="1"/>
</dbReference>
<dbReference type="PANTHER" id="PTHR33693">
    <property type="entry name" value="TYPE-5 URACIL-DNA GLYCOSYLASE"/>
    <property type="match status" value="1"/>
</dbReference>
<protein>
    <recommendedName>
        <fullName evidence="9">Type-5 uracil-DNA glycosylase</fullName>
    </recommendedName>
</protein>
<keyword evidence="4 11" id="KW-0378">Hydrolase</keyword>
<evidence type="ECO:0000256" key="6">
    <source>
        <dbReference type="ARBA" id="ARBA00023014"/>
    </source>
</evidence>
<dbReference type="GO" id="GO:0051539">
    <property type="term" value="F:4 iron, 4 sulfur cluster binding"/>
    <property type="evidence" value="ECO:0007669"/>
    <property type="project" value="UniProtKB-KW"/>
</dbReference>
<dbReference type="GO" id="GO:0033958">
    <property type="term" value="F:DNA-deoxyinosine glycosylase activity"/>
    <property type="evidence" value="ECO:0007669"/>
    <property type="project" value="InterPro"/>
</dbReference>
<evidence type="ECO:0000256" key="4">
    <source>
        <dbReference type="ARBA" id="ARBA00022801"/>
    </source>
</evidence>
<proteinExistence type="inferred from homology"/>
<keyword evidence="6" id="KW-0411">Iron-sulfur</keyword>
<dbReference type="SMART" id="SM00987">
    <property type="entry name" value="UreE_C"/>
    <property type="match status" value="1"/>
</dbReference>
<evidence type="ECO:0000313" key="11">
    <source>
        <dbReference type="EMBL" id="VAW86208.1"/>
    </source>
</evidence>
<dbReference type="InterPro" id="IPR044147">
    <property type="entry name" value="UdgB-like"/>
</dbReference>
<keyword evidence="11" id="KW-0326">Glycosidase</keyword>
<keyword evidence="2" id="KW-0479">Metal-binding</keyword>
<evidence type="ECO:0000256" key="5">
    <source>
        <dbReference type="ARBA" id="ARBA00023004"/>
    </source>
</evidence>
<sequence>MSSFDQNCKTCHRLSTFLKDLRTKHPAYHNLPVAPFGKKQPELLIVGLAPGMHGANATGRPFTGDHAGILLYETLYQYGFSSAPVSQSATDGLKLIRCCITNAVKCLPPENKPTTPEINECNRFLRHEIEGIKKGAVILALGTIAHKAVLRAFDYKQSEYKFSHGARHQLKNNFILLDSYHCSRYNTQTKRLTPEMFQQVFAQARTIIDE</sequence>
<dbReference type="Pfam" id="PF03167">
    <property type="entry name" value="UDG"/>
    <property type="match status" value="1"/>
</dbReference>
<keyword evidence="1" id="KW-0004">4Fe-4S</keyword>
<gene>
    <name evidence="11" type="ORF">MNBD_GAMMA16-910</name>
</gene>
<dbReference type="InterPro" id="IPR051536">
    <property type="entry name" value="UDG_Type-4/5"/>
</dbReference>
<evidence type="ECO:0000256" key="8">
    <source>
        <dbReference type="ARBA" id="ARBA00023779"/>
    </source>
</evidence>
<dbReference type="InterPro" id="IPR036895">
    <property type="entry name" value="Uracil-DNA_glycosylase-like_sf"/>
</dbReference>